<evidence type="ECO:0000259" key="3">
    <source>
        <dbReference type="PROSITE" id="PS50883"/>
    </source>
</evidence>
<dbReference type="PANTHER" id="PTHR33121">
    <property type="entry name" value="CYCLIC DI-GMP PHOSPHODIESTERASE PDEF"/>
    <property type="match status" value="1"/>
</dbReference>
<name>A0ABW4XT44_9GAMM</name>
<sequence length="396" mass="44565">MEETEQVKRLRVLLVEDQPVQRQIQMALLEKLGVEQCWQATDGHHALELLAIENAFDLVICDLQMPKMDGLEFIRHLGRKAYQGGLILVSAESDILLHSADAMATEYGLNVFGALSKPLQPSALAELLIKKPPSVPNGQAGLPFSLHEIMEGFEQGQFQAVFQPKVRFDNRQWVGVESLVRWYHPTRGVISPGFFLPVLERAHEMELVSELMISASLRQCREFLNWGQELTVAINLPPNAMTDTRFSDRLLRLLKRYQIPPKLCMIELTECELTANLGSMIETMARLRMNGVQLAIDDFGTGYSSFEKLGQVPFTELKIDQSFVRDAAQKPKLRAIVEASLDIAKRLGLSTVAEGVEDHACWQLMTALGCDYCQGYYAAQPMIGNELTSWQQQWAS</sequence>
<dbReference type="EMBL" id="JBHUHT010000027">
    <property type="protein sequence ID" value="MFD2097643.1"/>
    <property type="molecule type" value="Genomic_DNA"/>
</dbReference>
<dbReference type="PROSITE" id="PS50883">
    <property type="entry name" value="EAL"/>
    <property type="match status" value="1"/>
</dbReference>
<dbReference type="InterPro" id="IPR050706">
    <property type="entry name" value="Cyclic-di-GMP_PDE-like"/>
</dbReference>
<dbReference type="Gene3D" id="3.20.20.450">
    <property type="entry name" value="EAL domain"/>
    <property type="match status" value="1"/>
</dbReference>
<dbReference type="SUPFAM" id="SSF52172">
    <property type="entry name" value="CheY-like"/>
    <property type="match status" value="1"/>
</dbReference>
<dbReference type="PROSITE" id="PS50110">
    <property type="entry name" value="RESPONSE_REGULATORY"/>
    <property type="match status" value="1"/>
</dbReference>
<comment type="caution">
    <text evidence="4">The sequence shown here is derived from an EMBL/GenBank/DDBJ whole genome shotgun (WGS) entry which is preliminary data.</text>
</comment>
<dbReference type="Pfam" id="PF00563">
    <property type="entry name" value="EAL"/>
    <property type="match status" value="1"/>
</dbReference>
<evidence type="ECO:0000259" key="2">
    <source>
        <dbReference type="PROSITE" id="PS50110"/>
    </source>
</evidence>
<dbReference type="RefSeq" id="WP_345341776.1">
    <property type="nucleotide sequence ID" value="NZ_BAABLI010000031.1"/>
</dbReference>
<dbReference type="PANTHER" id="PTHR33121:SF70">
    <property type="entry name" value="SIGNALING PROTEIN YKOW"/>
    <property type="match status" value="1"/>
</dbReference>
<dbReference type="InterPro" id="IPR011006">
    <property type="entry name" value="CheY-like_superfamily"/>
</dbReference>
<protein>
    <submittedName>
        <fullName evidence="4">EAL domain-containing protein</fullName>
    </submittedName>
</protein>
<organism evidence="4 5">
    <name type="scientific">Corallincola platygyrae</name>
    <dbReference type="NCBI Taxonomy" id="1193278"/>
    <lineage>
        <taxon>Bacteria</taxon>
        <taxon>Pseudomonadati</taxon>
        <taxon>Pseudomonadota</taxon>
        <taxon>Gammaproteobacteria</taxon>
        <taxon>Alteromonadales</taxon>
        <taxon>Psychromonadaceae</taxon>
        <taxon>Corallincola</taxon>
    </lineage>
</organism>
<keyword evidence="1" id="KW-0597">Phosphoprotein</keyword>
<dbReference type="SMART" id="SM00448">
    <property type="entry name" value="REC"/>
    <property type="match status" value="1"/>
</dbReference>
<feature type="domain" description="EAL" evidence="3">
    <location>
        <begin position="139"/>
        <end position="395"/>
    </location>
</feature>
<dbReference type="CDD" id="cd01948">
    <property type="entry name" value="EAL"/>
    <property type="match status" value="1"/>
</dbReference>
<reference evidence="5" key="1">
    <citation type="journal article" date="2019" name="Int. J. Syst. Evol. Microbiol.">
        <title>The Global Catalogue of Microorganisms (GCM) 10K type strain sequencing project: providing services to taxonomists for standard genome sequencing and annotation.</title>
        <authorList>
            <consortium name="The Broad Institute Genomics Platform"/>
            <consortium name="The Broad Institute Genome Sequencing Center for Infectious Disease"/>
            <person name="Wu L."/>
            <person name="Ma J."/>
        </authorList>
    </citation>
    <scope>NUCLEOTIDE SEQUENCE [LARGE SCALE GENOMIC DNA]</scope>
    <source>
        <strain evidence="5">CGMCC 1.10992</strain>
    </source>
</reference>
<feature type="modified residue" description="4-aspartylphosphate" evidence="1">
    <location>
        <position position="62"/>
    </location>
</feature>
<dbReference type="SUPFAM" id="SSF141868">
    <property type="entry name" value="EAL domain-like"/>
    <property type="match status" value="1"/>
</dbReference>
<dbReference type="Proteomes" id="UP001597380">
    <property type="component" value="Unassembled WGS sequence"/>
</dbReference>
<evidence type="ECO:0000313" key="5">
    <source>
        <dbReference type="Proteomes" id="UP001597380"/>
    </source>
</evidence>
<feature type="domain" description="Response regulatory" evidence="2">
    <location>
        <begin position="11"/>
        <end position="132"/>
    </location>
</feature>
<dbReference type="Gene3D" id="3.40.50.2300">
    <property type="match status" value="1"/>
</dbReference>
<proteinExistence type="predicted"/>
<dbReference type="SMART" id="SM00052">
    <property type="entry name" value="EAL"/>
    <property type="match status" value="1"/>
</dbReference>
<dbReference type="InterPro" id="IPR035919">
    <property type="entry name" value="EAL_sf"/>
</dbReference>
<keyword evidence="5" id="KW-1185">Reference proteome</keyword>
<accession>A0ABW4XT44</accession>
<dbReference type="InterPro" id="IPR001633">
    <property type="entry name" value="EAL_dom"/>
</dbReference>
<evidence type="ECO:0000313" key="4">
    <source>
        <dbReference type="EMBL" id="MFD2097643.1"/>
    </source>
</evidence>
<dbReference type="Pfam" id="PF00072">
    <property type="entry name" value="Response_reg"/>
    <property type="match status" value="1"/>
</dbReference>
<gene>
    <name evidence="4" type="ORF">ACFSJ3_16755</name>
</gene>
<evidence type="ECO:0000256" key="1">
    <source>
        <dbReference type="PROSITE-ProRule" id="PRU00169"/>
    </source>
</evidence>
<dbReference type="InterPro" id="IPR001789">
    <property type="entry name" value="Sig_transdc_resp-reg_receiver"/>
</dbReference>